<feature type="non-terminal residue" evidence="1">
    <location>
        <position position="1"/>
    </location>
</feature>
<accession>A0AAV2PMI2</accession>
<evidence type="ECO:0000313" key="2">
    <source>
        <dbReference type="Proteomes" id="UP001497623"/>
    </source>
</evidence>
<reference evidence="1 2" key="1">
    <citation type="submission" date="2024-05" db="EMBL/GenBank/DDBJ databases">
        <authorList>
            <person name="Wallberg A."/>
        </authorList>
    </citation>
    <scope>NUCLEOTIDE SEQUENCE [LARGE SCALE GENOMIC DNA]</scope>
</reference>
<proteinExistence type="predicted"/>
<dbReference type="Proteomes" id="UP001497623">
    <property type="component" value="Unassembled WGS sequence"/>
</dbReference>
<dbReference type="AlphaFoldDB" id="A0AAV2PMI2"/>
<gene>
    <name evidence="1" type="ORF">MNOR_LOCUS855</name>
</gene>
<sequence length="178" mass="19985">WTTVTTVRDIPQGLNFLHLGVLQQAGSQQAQDPGLASLTKQCPHLWSLAVHLQQGTITHPRLRLPDIQLSDGSPGVTLVLSGVREADHLQWVVDTTRHLQPRSGYRNIILPRCHLHVGQLCDLMGRLANGGVRLYNRGYVEVAGNSSQQEKQQLKEAIARTLKCEFAWYNTDEDLSYW</sequence>
<comment type="caution">
    <text evidence="1">The sequence shown here is derived from an EMBL/GenBank/DDBJ whole genome shotgun (WGS) entry which is preliminary data.</text>
</comment>
<name>A0AAV2PMI2_MEGNR</name>
<protein>
    <submittedName>
        <fullName evidence="1">Uncharacterized protein</fullName>
    </submittedName>
</protein>
<evidence type="ECO:0000313" key="1">
    <source>
        <dbReference type="EMBL" id="CAL4059812.1"/>
    </source>
</evidence>
<dbReference type="EMBL" id="CAXKWB010000202">
    <property type="protein sequence ID" value="CAL4059812.1"/>
    <property type="molecule type" value="Genomic_DNA"/>
</dbReference>
<organism evidence="1 2">
    <name type="scientific">Meganyctiphanes norvegica</name>
    <name type="common">Northern krill</name>
    <name type="synonym">Thysanopoda norvegica</name>
    <dbReference type="NCBI Taxonomy" id="48144"/>
    <lineage>
        <taxon>Eukaryota</taxon>
        <taxon>Metazoa</taxon>
        <taxon>Ecdysozoa</taxon>
        <taxon>Arthropoda</taxon>
        <taxon>Crustacea</taxon>
        <taxon>Multicrustacea</taxon>
        <taxon>Malacostraca</taxon>
        <taxon>Eumalacostraca</taxon>
        <taxon>Eucarida</taxon>
        <taxon>Euphausiacea</taxon>
        <taxon>Euphausiidae</taxon>
        <taxon>Meganyctiphanes</taxon>
    </lineage>
</organism>
<keyword evidence="2" id="KW-1185">Reference proteome</keyword>